<dbReference type="PROSITE" id="PS50089">
    <property type="entry name" value="ZF_RING_2"/>
    <property type="match status" value="1"/>
</dbReference>
<dbReference type="PANTHER" id="PTHR16515:SF66">
    <property type="entry name" value="C2H2-TYPE DOMAIN-CONTAINING PROTEIN"/>
    <property type="match status" value="1"/>
</dbReference>
<dbReference type="GO" id="GO:0003677">
    <property type="term" value="F:DNA binding"/>
    <property type="evidence" value="ECO:0007669"/>
    <property type="project" value="UniProtKB-KW"/>
</dbReference>
<feature type="domain" description="C2H2-type" evidence="14">
    <location>
        <begin position="211"/>
        <end position="240"/>
    </location>
</feature>
<dbReference type="PROSITE" id="PS00028">
    <property type="entry name" value="ZINC_FINGER_C2H2_1"/>
    <property type="match status" value="7"/>
</dbReference>
<gene>
    <name evidence="15" type="ORF">KUF71_016707</name>
</gene>
<evidence type="ECO:0000313" key="15">
    <source>
        <dbReference type="EMBL" id="KAK3928460.1"/>
    </source>
</evidence>
<dbReference type="Gene3D" id="3.30.160.60">
    <property type="entry name" value="Classic Zinc Finger"/>
    <property type="match status" value="5"/>
</dbReference>
<protein>
    <submittedName>
        <fullName evidence="15">Zinc finger protein 14-like protein</fullName>
    </submittedName>
</protein>
<keyword evidence="5 11" id="KW-0863">Zinc-finger</keyword>
<feature type="domain" description="C2H2-type" evidence="14">
    <location>
        <begin position="241"/>
        <end position="264"/>
    </location>
</feature>
<comment type="subcellular location">
    <subcellularLocation>
        <location evidence="1">Nucleus</location>
    </subcellularLocation>
</comment>
<evidence type="ECO:0000313" key="16">
    <source>
        <dbReference type="Proteomes" id="UP001219518"/>
    </source>
</evidence>
<keyword evidence="16" id="KW-1185">Reference proteome</keyword>
<dbReference type="FunFam" id="3.30.160.60:FF:000145">
    <property type="entry name" value="Zinc finger protein 574"/>
    <property type="match status" value="1"/>
</dbReference>
<keyword evidence="6" id="KW-0862">Zinc</keyword>
<keyword evidence="10" id="KW-0539">Nucleus</keyword>
<dbReference type="InterPro" id="IPR050331">
    <property type="entry name" value="Zinc_finger"/>
</dbReference>
<organism evidence="15 16">
    <name type="scientific">Frankliniella fusca</name>
    <dbReference type="NCBI Taxonomy" id="407009"/>
    <lineage>
        <taxon>Eukaryota</taxon>
        <taxon>Metazoa</taxon>
        <taxon>Ecdysozoa</taxon>
        <taxon>Arthropoda</taxon>
        <taxon>Hexapoda</taxon>
        <taxon>Insecta</taxon>
        <taxon>Pterygota</taxon>
        <taxon>Neoptera</taxon>
        <taxon>Paraneoptera</taxon>
        <taxon>Thysanoptera</taxon>
        <taxon>Terebrantia</taxon>
        <taxon>Thripoidea</taxon>
        <taxon>Thripidae</taxon>
        <taxon>Frankliniella</taxon>
    </lineage>
</organism>
<evidence type="ECO:0000256" key="9">
    <source>
        <dbReference type="ARBA" id="ARBA00023163"/>
    </source>
</evidence>
<dbReference type="PROSITE" id="PS50157">
    <property type="entry name" value="ZINC_FINGER_C2H2_2"/>
    <property type="match status" value="8"/>
</dbReference>
<dbReference type="GO" id="GO:0008270">
    <property type="term" value="F:zinc ion binding"/>
    <property type="evidence" value="ECO:0007669"/>
    <property type="project" value="UniProtKB-KW"/>
</dbReference>
<evidence type="ECO:0000259" key="13">
    <source>
        <dbReference type="PROSITE" id="PS50089"/>
    </source>
</evidence>
<evidence type="ECO:0000259" key="14">
    <source>
        <dbReference type="PROSITE" id="PS50157"/>
    </source>
</evidence>
<evidence type="ECO:0000256" key="6">
    <source>
        <dbReference type="ARBA" id="ARBA00022833"/>
    </source>
</evidence>
<dbReference type="SUPFAM" id="SSF57667">
    <property type="entry name" value="beta-beta-alpha zinc fingers"/>
    <property type="match status" value="4"/>
</dbReference>
<dbReference type="PANTHER" id="PTHR16515">
    <property type="entry name" value="PR DOMAIN ZINC FINGER PROTEIN"/>
    <property type="match status" value="1"/>
</dbReference>
<dbReference type="GO" id="GO:0010468">
    <property type="term" value="P:regulation of gene expression"/>
    <property type="evidence" value="ECO:0007669"/>
    <property type="project" value="TreeGrafter"/>
</dbReference>
<evidence type="ECO:0000256" key="2">
    <source>
        <dbReference type="ARBA" id="ARBA00006991"/>
    </source>
</evidence>
<evidence type="ECO:0000256" key="11">
    <source>
        <dbReference type="PROSITE-ProRule" id="PRU00042"/>
    </source>
</evidence>
<evidence type="ECO:0000256" key="1">
    <source>
        <dbReference type="ARBA" id="ARBA00004123"/>
    </source>
</evidence>
<feature type="domain" description="C2H2-type" evidence="14">
    <location>
        <begin position="352"/>
        <end position="375"/>
    </location>
</feature>
<feature type="compositionally biased region" description="Acidic residues" evidence="12">
    <location>
        <begin position="391"/>
        <end position="400"/>
    </location>
</feature>
<keyword evidence="8" id="KW-0238">DNA-binding</keyword>
<comment type="caution">
    <text evidence="15">The sequence shown here is derived from an EMBL/GenBank/DDBJ whole genome shotgun (WGS) entry which is preliminary data.</text>
</comment>
<sequence>MITNECCPQCGREADSSRVRLVRDSCGHKKCRECLVSDEASCLLCSSCTPVYTELRSALGSQCGSIESALSWTPPDPSSDPLALDIPASQDTVTLCQQDAHPCSSPNTQDSIVPEDTDNQTGTVASKNVSVKKAPTFGLKEHIIFTPGNPPKYTCKNCDKSYNNRKAARYHNYCGASDTEKPHICDECGLGFVTKGHLAYHIKSHTGSLPFTCSTCGKGFKQQSKLNRHFKSHQESTEKPFKCDKCEKSFSTKQILKDHKLSHTQGYFVTCPICSKKLSSQSCLRKHKKLHADPIHKCKDCGKKFPVKWSLDVHRKTHQRERKFKCKDCPKAFKILSDLKRHGFVHQEDGEWECKTCQLIFRRRDNLVRHLKNIHPDVPVNESMKQRNGNCDEDGDEQDTAETSTTSSAPLSHAVSVIRAVPVIKKVDSLSCDAQDTNWVACNRQKQITESEPRTDVSSTLTTLHSDQNFHRESVVCHSDSMGVVRHGSASSESAYILNNSLTRNFEGPAEFLDPQISKGNSIPECEDYVTQNNAVQRPRVIVTTDCDM</sequence>
<dbReference type="FunFam" id="3.30.160.60:FF:000322">
    <property type="entry name" value="GDNF-inducible zinc finger protein 1"/>
    <property type="match status" value="1"/>
</dbReference>
<feature type="domain" description="C2H2-type" evidence="14">
    <location>
        <begin position="183"/>
        <end position="210"/>
    </location>
</feature>
<reference evidence="15" key="1">
    <citation type="submission" date="2021-07" db="EMBL/GenBank/DDBJ databases">
        <authorList>
            <person name="Catto M.A."/>
            <person name="Jacobson A."/>
            <person name="Kennedy G."/>
            <person name="Labadie P."/>
            <person name="Hunt B.G."/>
            <person name="Srinivasan R."/>
        </authorList>
    </citation>
    <scope>NUCLEOTIDE SEQUENCE</scope>
    <source>
        <strain evidence="15">PL_HMW_Pooled</strain>
        <tissue evidence="15">Head</tissue>
    </source>
</reference>
<proteinExistence type="inferred from homology"/>
<feature type="domain" description="C2H2-type" evidence="14">
    <location>
        <begin position="269"/>
        <end position="292"/>
    </location>
</feature>
<dbReference type="AlphaFoldDB" id="A0AAE1LQY0"/>
<feature type="domain" description="C2H2-type" evidence="14">
    <location>
        <begin position="296"/>
        <end position="323"/>
    </location>
</feature>
<dbReference type="InterPro" id="IPR001841">
    <property type="entry name" value="Znf_RING"/>
</dbReference>
<dbReference type="Proteomes" id="UP001219518">
    <property type="component" value="Unassembled WGS sequence"/>
</dbReference>
<dbReference type="FunFam" id="3.30.160.60:FF:000188">
    <property type="entry name" value="Zinc finger protein 787"/>
    <property type="match status" value="1"/>
</dbReference>
<evidence type="ECO:0000256" key="8">
    <source>
        <dbReference type="ARBA" id="ARBA00023125"/>
    </source>
</evidence>
<dbReference type="Pfam" id="PF00096">
    <property type="entry name" value="zf-C2H2"/>
    <property type="match status" value="6"/>
</dbReference>
<evidence type="ECO:0000256" key="12">
    <source>
        <dbReference type="SAM" id="MobiDB-lite"/>
    </source>
</evidence>
<reference evidence="15" key="2">
    <citation type="journal article" date="2023" name="BMC Genomics">
        <title>Pest status, molecular evolution, and epigenetic factors derived from the genome assembly of Frankliniella fusca, a thysanopteran phytovirus vector.</title>
        <authorList>
            <person name="Catto M.A."/>
            <person name="Labadie P.E."/>
            <person name="Jacobson A.L."/>
            <person name="Kennedy G.G."/>
            <person name="Srinivasan R."/>
            <person name="Hunt B.G."/>
        </authorList>
    </citation>
    <scope>NUCLEOTIDE SEQUENCE</scope>
    <source>
        <strain evidence="15">PL_HMW_Pooled</strain>
    </source>
</reference>
<keyword evidence="7" id="KW-0805">Transcription regulation</keyword>
<feature type="region of interest" description="Disordered" evidence="12">
    <location>
        <begin position="378"/>
        <end position="409"/>
    </location>
</feature>
<feature type="domain" description="C2H2-type" evidence="14">
    <location>
        <begin position="153"/>
        <end position="182"/>
    </location>
</feature>
<evidence type="ECO:0000256" key="3">
    <source>
        <dbReference type="ARBA" id="ARBA00022723"/>
    </source>
</evidence>
<dbReference type="SMART" id="SM00355">
    <property type="entry name" value="ZnF_C2H2"/>
    <property type="match status" value="8"/>
</dbReference>
<evidence type="ECO:0000256" key="5">
    <source>
        <dbReference type="ARBA" id="ARBA00022771"/>
    </source>
</evidence>
<evidence type="ECO:0000256" key="10">
    <source>
        <dbReference type="ARBA" id="ARBA00023242"/>
    </source>
</evidence>
<evidence type="ECO:0000256" key="7">
    <source>
        <dbReference type="ARBA" id="ARBA00023015"/>
    </source>
</evidence>
<keyword evidence="9" id="KW-0804">Transcription</keyword>
<dbReference type="InterPro" id="IPR036236">
    <property type="entry name" value="Znf_C2H2_sf"/>
</dbReference>
<dbReference type="GO" id="GO:0005634">
    <property type="term" value="C:nucleus"/>
    <property type="evidence" value="ECO:0007669"/>
    <property type="project" value="UniProtKB-SubCell"/>
</dbReference>
<name>A0AAE1LQY0_9NEOP</name>
<keyword evidence="4" id="KW-0677">Repeat</keyword>
<keyword evidence="3" id="KW-0479">Metal-binding</keyword>
<comment type="similarity">
    <text evidence="2">Belongs to the krueppel C2H2-type zinc-finger protein family.</text>
</comment>
<evidence type="ECO:0000256" key="4">
    <source>
        <dbReference type="ARBA" id="ARBA00022737"/>
    </source>
</evidence>
<feature type="domain" description="C2H2-type" evidence="14">
    <location>
        <begin position="324"/>
        <end position="351"/>
    </location>
</feature>
<dbReference type="EMBL" id="JAHWGI010001331">
    <property type="protein sequence ID" value="KAK3928460.1"/>
    <property type="molecule type" value="Genomic_DNA"/>
</dbReference>
<feature type="domain" description="RING-type" evidence="13">
    <location>
        <begin position="7"/>
        <end position="46"/>
    </location>
</feature>
<accession>A0AAE1LQY0</accession>
<dbReference type="InterPro" id="IPR013087">
    <property type="entry name" value="Znf_C2H2_type"/>
</dbReference>